<feature type="coiled-coil region" evidence="1">
    <location>
        <begin position="42"/>
        <end position="76"/>
    </location>
</feature>
<dbReference type="RefSeq" id="WP_146682749.1">
    <property type="nucleotide sequence ID" value="NZ_CP019646.1"/>
</dbReference>
<sequence>MSQNIEIINIAVRLIVKVAVLAAGFSERARKRDLKRLAGMDIDEKDKELIFLRAKITQLQTQVSILQKAFKKQNNKKRYTIREKLFILCYMEAFQIPRRRVTELAVLVWQITKVNAGWGRFRIANQLKFLGIFLSASTVRNILNRPESPATG</sequence>
<organism evidence="2 3">
    <name type="scientific">Limihaloglobus sulfuriphilus</name>
    <dbReference type="NCBI Taxonomy" id="1851148"/>
    <lineage>
        <taxon>Bacteria</taxon>
        <taxon>Pseudomonadati</taxon>
        <taxon>Planctomycetota</taxon>
        <taxon>Phycisphaerae</taxon>
        <taxon>Sedimentisphaerales</taxon>
        <taxon>Sedimentisphaeraceae</taxon>
        <taxon>Limihaloglobus</taxon>
    </lineage>
</organism>
<dbReference type="Proteomes" id="UP000188181">
    <property type="component" value="Chromosome"/>
</dbReference>
<dbReference type="KEGG" id="pbas:SMSP2_00841"/>
<dbReference type="EMBL" id="CP019646">
    <property type="protein sequence ID" value="AQQ70489.1"/>
    <property type="molecule type" value="Genomic_DNA"/>
</dbReference>
<dbReference type="AlphaFoldDB" id="A0A1Q2MCW3"/>
<evidence type="ECO:0000313" key="2">
    <source>
        <dbReference type="EMBL" id="AQQ70489.1"/>
    </source>
</evidence>
<evidence type="ECO:0000313" key="3">
    <source>
        <dbReference type="Proteomes" id="UP000188181"/>
    </source>
</evidence>
<dbReference type="STRING" id="1851148.SMSP2_00841"/>
<reference evidence="3" key="1">
    <citation type="submission" date="2017-02" db="EMBL/GenBank/DDBJ databases">
        <title>Comparative genomics and description of representatives of a novel lineage of planctomycetes thriving in anoxic sediments.</title>
        <authorList>
            <person name="Spring S."/>
            <person name="Bunk B."/>
            <person name="Sproer C."/>
        </authorList>
    </citation>
    <scope>NUCLEOTIDE SEQUENCE [LARGE SCALE GENOMIC DNA]</scope>
    <source>
        <strain evidence="3">SM-Chi-D1</strain>
    </source>
</reference>
<keyword evidence="3" id="KW-1185">Reference proteome</keyword>
<proteinExistence type="predicted"/>
<accession>A0A1Q2MCW3</accession>
<keyword evidence="1" id="KW-0175">Coiled coil</keyword>
<gene>
    <name evidence="2" type="ORF">SMSP2_00841</name>
</gene>
<name>A0A1Q2MCW3_9BACT</name>
<evidence type="ECO:0000256" key="1">
    <source>
        <dbReference type="SAM" id="Coils"/>
    </source>
</evidence>
<protein>
    <recommendedName>
        <fullName evidence="4">Transposase</fullName>
    </recommendedName>
</protein>
<evidence type="ECO:0008006" key="4">
    <source>
        <dbReference type="Google" id="ProtNLM"/>
    </source>
</evidence>